<dbReference type="InterPro" id="IPR017930">
    <property type="entry name" value="Myb_dom"/>
</dbReference>
<name>A0A6I2M6N4_9BACI</name>
<dbReference type="RefSeq" id="WP_154318161.1">
    <property type="nucleotide sequence ID" value="NZ_CAJFZX010000003.1"/>
</dbReference>
<comment type="caution">
    <text evidence="5">The sequence shown here is derived from an EMBL/GenBank/DDBJ whole genome shotgun (WGS) entry which is preliminary data.</text>
</comment>
<dbReference type="PANTHER" id="PTHR41302">
    <property type="entry name" value="PRESPORE-SPECIFIC TRANSCRIPTIONAL REGULATOR RSFA-RELATED"/>
    <property type="match status" value="1"/>
</dbReference>
<dbReference type="InterPro" id="IPR009057">
    <property type="entry name" value="Homeodomain-like_sf"/>
</dbReference>
<dbReference type="Pfam" id="PF13921">
    <property type="entry name" value="Myb_DNA-bind_6"/>
    <property type="match status" value="1"/>
</dbReference>
<sequence>MTTTRQDAWTQDEDLMLAEIVLRQIREGGTQLAAFEEVGQKLSRTAAACGFRWNSYVRKQYKSAIEMAKAQRKKIRKQEPEESADQAKPSYETESQQPEAGEPLTFHEVISFLKTYENSGSAADLKSENEKLIKKVTHLEQQIEKLQAEKETIHSNLKIVEEDYMMLIEMMERARNMAVLRDDERSRKVKFQVDRNGNLERAEK</sequence>
<dbReference type="SUPFAM" id="SSF46689">
    <property type="entry name" value="Homeodomain-like"/>
    <property type="match status" value="1"/>
</dbReference>
<feature type="region of interest" description="Disordered" evidence="2">
    <location>
        <begin position="72"/>
        <end position="100"/>
    </location>
</feature>
<dbReference type="PANTHER" id="PTHR41302:SF2">
    <property type="entry name" value="PRESPORE SPECIFIC TRANSCRIPTIONAL ACTIVATOR RSFA"/>
    <property type="match status" value="1"/>
</dbReference>
<protein>
    <submittedName>
        <fullName evidence="5">RsfA family transcriptional regulator</fullName>
    </submittedName>
</protein>
<dbReference type="Proteomes" id="UP000441585">
    <property type="component" value="Unassembled WGS sequence"/>
</dbReference>
<evidence type="ECO:0000259" key="4">
    <source>
        <dbReference type="PROSITE" id="PS51294"/>
    </source>
</evidence>
<dbReference type="PROSITE" id="PS50090">
    <property type="entry name" value="MYB_LIKE"/>
    <property type="match status" value="1"/>
</dbReference>
<evidence type="ECO:0000256" key="2">
    <source>
        <dbReference type="SAM" id="MobiDB-lite"/>
    </source>
</evidence>
<keyword evidence="6" id="KW-1185">Reference proteome</keyword>
<proteinExistence type="predicted"/>
<evidence type="ECO:0000313" key="6">
    <source>
        <dbReference type="Proteomes" id="UP000441585"/>
    </source>
</evidence>
<organism evidence="5 6">
    <name type="scientific">Metabacillus idriensis</name>
    <dbReference type="NCBI Taxonomy" id="324768"/>
    <lineage>
        <taxon>Bacteria</taxon>
        <taxon>Bacillati</taxon>
        <taxon>Bacillota</taxon>
        <taxon>Bacilli</taxon>
        <taxon>Bacillales</taxon>
        <taxon>Bacillaceae</taxon>
        <taxon>Metabacillus</taxon>
    </lineage>
</organism>
<keyword evidence="1" id="KW-0175">Coiled coil</keyword>
<dbReference type="NCBIfam" id="TIGR02894">
    <property type="entry name" value="DNA_bind_RsfA"/>
    <property type="match status" value="1"/>
</dbReference>
<evidence type="ECO:0000259" key="3">
    <source>
        <dbReference type="PROSITE" id="PS50090"/>
    </source>
</evidence>
<feature type="domain" description="HTH myb-type" evidence="4">
    <location>
        <begin position="1"/>
        <end position="61"/>
    </location>
</feature>
<dbReference type="InterPro" id="IPR001005">
    <property type="entry name" value="SANT/Myb"/>
</dbReference>
<gene>
    <name evidence="5" type="ORF">GJU41_06160</name>
</gene>
<feature type="coiled-coil region" evidence="1">
    <location>
        <begin position="122"/>
        <end position="163"/>
    </location>
</feature>
<accession>A0A6I2M6N4</accession>
<evidence type="ECO:0000256" key="1">
    <source>
        <dbReference type="SAM" id="Coils"/>
    </source>
</evidence>
<dbReference type="PROSITE" id="PS51294">
    <property type="entry name" value="HTH_MYB"/>
    <property type="match status" value="1"/>
</dbReference>
<reference evidence="5 6" key="1">
    <citation type="submission" date="2019-11" db="EMBL/GenBank/DDBJ databases">
        <title>Bacillus idriensis genome.</title>
        <authorList>
            <person name="Konopka E.N."/>
            <person name="Newman J.D."/>
        </authorList>
    </citation>
    <scope>NUCLEOTIDE SEQUENCE [LARGE SCALE GENOMIC DNA]</scope>
    <source>
        <strain evidence="5 6">DSM 19097</strain>
    </source>
</reference>
<evidence type="ECO:0000313" key="5">
    <source>
        <dbReference type="EMBL" id="MRX53549.1"/>
    </source>
</evidence>
<feature type="domain" description="Myb-like" evidence="3">
    <location>
        <begin position="1"/>
        <end position="57"/>
    </location>
</feature>
<dbReference type="AlphaFoldDB" id="A0A6I2M6N4"/>
<dbReference type="EMBL" id="WKKF01000001">
    <property type="protein sequence ID" value="MRX53549.1"/>
    <property type="molecule type" value="Genomic_DNA"/>
</dbReference>
<dbReference type="InterPro" id="IPR014243">
    <property type="entry name" value="RsfA-like"/>
</dbReference>